<dbReference type="Proteomes" id="UP001055439">
    <property type="component" value="Chromosome 9"/>
</dbReference>
<evidence type="ECO:0000313" key="3">
    <source>
        <dbReference type="Proteomes" id="UP001055439"/>
    </source>
</evidence>
<feature type="region of interest" description="Disordered" evidence="1">
    <location>
        <begin position="98"/>
        <end position="118"/>
    </location>
</feature>
<accession>A0A9E7IEM6</accession>
<protein>
    <submittedName>
        <fullName evidence="2">Uncharacterized protein</fullName>
    </submittedName>
</protein>
<evidence type="ECO:0000313" key="2">
    <source>
        <dbReference type="EMBL" id="URE46944.1"/>
    </source>
</evidence>
<proteinExistence type="predicted"/>
<gene>
    <name evidence="2" type="ORF">MUK42_14667</name>
</gene>
<name>A0A9E7IEM6_9LILI</name>
<keyword evidence="3" id="KW-1185">Reference proteome</keyword>
<dbReference type="EMBL" id="CP097511">
    <property type="protein sequence ID" value="URE46944.1"/>
    <property type="molecule type" value="Genomic_DNA"/>
</dbReference>
<evidence type="ECO:0000256" key="1">
    <source>
        <dbReference type="SAM" id="MobiDB-lite"/>
    </source>
</evidence>
<sequence length="118" mass="14291">MVHLLLLLPHPSRRRVAPRALHRPAGIPRHGLVPHRRLRPRRHPLALLDHHLHLPIRQGSQVRHREAARTGCLRRPGRCWCGRRRRFACQFSQRRRRRRRCDARRGAKGTRRRWRRAR</sequence>
<organism evidence="2 3">
    <name type="scientific">Musa troglodytarum</name>
    <name type="common">fe'i banana</name>
    <dbReference type="NCBI Taxonomy" id="320322"/>
    <lineage>
        <taxon>Eukaryota</taxon>
        <taxon>Viridiplantae</taxon>
        <taxon>Streptophyta</taxon>
        <taxon>Embryophyta</taxon>
        <taxon>Tracheophyta</taxon>
        <taxon>Spermatophyta</taxon>
        <taxon>Magnoliopsida</taxon>
        <taxon>Liliopsida</taxon>
        <taxon>Zingiberales</taxon>
        <taxon>Musaceae</taxon>
        <taxon>Musa</taxon>
    </lineage>
</organism>
<reference evidence="2" key="1">
    <citation type="submission" date="2022-05" db="EMBL/GenBank/DDBJ databases">
        <title>The Musa troglodytarum L. genome provides insights into the mechanism of non-climacteric behaviour and enrichment of carotenoids.</title>
        <authorList>
            <person name="Wang J."/>
        </authorList>
    </citation>
    <scope>NUCLEOTIDE SEQUENCE</scope>
    <source>
        <tissue evidence="2">Leaf</tissue>
    </source>
</reference>
<dbReference type="OrthoDB" id="784693at2759"/>
<dbReference type="AlphaFoldDB" id="A0A9E7IEM6"/>